<dbReference type="Proteomes" id="UP000037035">
    <property type="component" value="Unassembled WGS sequence"/>
</dbReference>
<dbReference type="SMART" id="SM00298">
    <property type="entry name" value="CHROMO"/>
    <property type="match status" value="1"/>
</dbReference>
<dbReference type="GO" id="GO:0006338">
    <property type="term" value="P:chromatin remodeling"/>
    <property type="evidence" value="ECO:0007669"/>
    <property type="project" value="UniProtKB-ARBA"/>
</dbReference>
<comment type="caution">
    <text evidence="3">The sequence shown here is derived from an EMBL/GenBank/DDBJ whole genome shotgun (WGS) entry which is preliminary data.</text>
</comment>
<feature type="domain" description="Chromo" evidence="2">
    <location>
        <begin position="81"/>
        <end position="114"/>
    </location>
</feature>
<dbReference type="Gene3D" id="2.40.50.40">
    <property type="match status" value="1"/>
</dbReference>
<dbReference type="PROSITE" id="PS50013">
    <property type="entry name" value="CHROMO_2"/>
    <property type="match status" value="1"/>
</dbReference>
<gene>
    <name evidence="3" type="ORF">VP01_3711g2</name>
</gene>
<reference evidence="3 4" key="1">
    <citation type="submission" date="2015-08" db="EMBL/GenBank/DDBJ databases">
        <title>Next Generation Sequencing and Analysis of the Genome of Puccinia sorghi L Schw, the Causal Agent of Maize Common Rust.</title>
        <authorList>
            <person name="Rochi L."/>
            <person name="Burguener G."/>
            <person name="Darino M."/>
            <person name="Turjanski A."/>
            <person name="Kreff E."/>
            <person name="Dieguez M.J."/>
            <person name="Sacco F."/>
        </authorList>
    </citation>
    <scope>NUCLEOTIDE SEQUENCE [LARGE SCALE GENOMIC DNA]</scope>
    <source>
        <strain evidence="3 4">RO10H11247</strain>
    </source>
</reference>
<evidence type="ECO:0000313" key="3">
    <source>
        <dbReference type="EMBL" id="KNZ52050.1"/>
    </source>
</evidence>
<dbReference type="InterPro" id="IPR000953">
    <property type="entry name" value="Chromo/chromo_shadow_dom"/>
</dbReference>
<evidence type="ECO:0000259" key="2">
    <source>
        <dbReference type="PROSITE" id="PS50013"/>
    </source>
</evidence>
<dbReference type="OrthoDB" id="3218226at2759"/>
<evidence type="ECO:0000313" key="4">
    <source>
        <dbReference type="Proteomes" id="UP000037035"/>
    </source>
</evidence>
<accession>A0A0L6UW07</accession>
<feature type="compositionally biased region" description="Polar residues" evidence="1">
    <location>
        <begin position="120"/>
        <end position="129"/>
    </location>
</feature>
<protein>
    <submittedName>
        <fullName evidence="3">Chromo (CHRromatin Organization MOdifier) domain protein</fullName>
    </submittedName>
</protein>
<dbReference type="VEuPathDB" id="FungiDB:VP01_3711g2"/>
<dbReference type="CDD" id="cd00024">
    <property type="entry name" value="CD_CSD"/>
    <property type="match status" value="1"/>
</dbReference>
<dbReference type="AlphaFoldDB" id="A0A0L6UW07"/>
<sequence>MSTAGRDWVGLFRRKIHSVRLVRKLNFKQLVPFRVDLPTGKDFYCLILPKQFPHDHPAFDKSFLLCFVKWAPLKKWFWDPGDVETILGYHSLSQGVHEYLVKWRGVSQADDSWERGSHTYTAGEENQLQDGRKTNLAGNPVF</sequence>
<dbReference type="EMBL" id="LAVV01008737">
    <property type="protein sequence ID" value="KNZ52050.1"/>
    <property type="molecule type" value="Genomic_DNA"/>
</dbReference>
<dbReference type="Pfam" id="PF00385">
    <property type="entry name" value="Chromo"/>
    <property type="match status" value="1"/>
</dbReference>
<evidence type="ECO:0000256" key="1">
    <source>
        <dbReference type="SAM" id="MobiDB-lite"/>
    </source>
</evidence>
<dbReference type="InterPro" id="IPR023780">
    <property type="entry name" value="Chromo_domain"/>
</dbReference>
<feature type="region of interest" description="Disordered" evidence="1">
    <location>
        <begin position="120"/>
        <end position="142"/>
    </location>
</feature>
<proteinExistence type="predicted"/>
<organism evidence="3 4">
    <name type="scientific">Puccinia sorghi</name>
    <dbReference type="NCBI Taxonomy" id="27349"/>
    <lineage>
        <taxon>Eukaryota</taxon>
        <taxon>Fungi</taxon>
        <taxon>Dikarya</taxon>
        <taxon>Basidiomycota</taxon>
        <taxon>Pucciniomycotina</taxon>
        <taxon>Pucciniomycetes</taxon>
        <taxon>Pucciniales</taxon>
        <taxon>Pucciniaceae</taxon>
        <taxon>Puccinia</taxon>
    </lineage>
</organism>
<dbReference type="SUPFAM" id="SSF54160">
    <property type="entry name" value="Chromo domain-like"/>
    <property type="match status" value="1"/>
</dbReference>
<dbReference type="InterPro" id="IPR016197">
    <property type="entry name" value="Chromo-like_dom_sf"/>
</dbReference>
<keyword evidence="4" id="KW-1185">Reference proteome</keyword>
<name>A0A0L6UW07_9BASI</name>